<protein>
    <recommendedName>
        <fullName evidence="10">Odorant receptor</fullName>
    </recommendedName>
</protein>
<evidence type="ECO:0000256" key="1">
    <source>
        <dbReference type="ARBA" id="ARBA00004651"/>
    </source>
</evidence>
<evidence type="ECO:0000313" key="12">
    <source>
        <dbReference type="Proteomes" id="UP000002320"/>
    </source>
</evidence>
<evidence type="ECO:0000256" key="8">
    <source>
        <dbReference type="ARBA" id="ARBA00023170"/>
    </source>
</evidence>
<keyword evidence="5 10" id="KW-0552">Olfaction</keyword>
<keyword evidence="2" id="KW-1003">Cell membrane</keyword>
<dbReference type="GO" id="GO:0004984">
    <property type="term" value="F:olfactory receptor activity"/>
    <property type="evidence" value="ECO:0007669"/>
    <property type="project" value="InterPro"/>
</dbReference>
<dbReference type="VEuPathDB" id="VectorBase:CPIJ016858"/>
<dbReference type="InParanoid" id="A0A1S4K9L8"/>
<reference evidence="11" key="1">
    <citation type="submission" date="2020-05" db="UniProtKB">
        <authorList>
            <consortium name="EnsemblMetazoa"/>
        </authorList>
    </citation>
    <scope>IDENTIFICATION</scope>
    <source>
        <strain evidence="11">JHB</strain>
    </source>
</reference>
<evidence type="ECO:0000256" key="5">
    <source>
        <dbReference type="ARBA" id="ARBA00022725"/>
    </source>
</evidence>
<keyword evidence="3 10" id="KW-0716">Sensory transduction</keyword>
<keyword evidence="12" id="KW-1185">Reference proteome</keyword>
<dbReference type="GO" id="GO:0007165">
    <property type="term" value="P:signal transduction"/>
    <property type="evidence" value="ECO:0007669"/>
    <property type="project" value="UniProtKB-KW"/>
</dbReference>
<dbReference type="GO" id="GO:0005886">
    <property type="term" value="C:plasma membrane"/>
    <property type="evidence" value="ECO:0007669"/>
    <property type="project" value="UniProtKB-SubCell"/>
</dbReference>
<dbReference type="InterPro" id="IPR004117">
    <property type="entry name" value="7tm6_olfct_rcpt"/>
</dbReference>
<feature type="transmembrane region" description="Helical" evidence="10">
    <location>
        <begin position="220"/>
        <end position="241"/>
    </location>
</feature>
<evidence type="ECO:0000256" key="10">
    <source>
        <dbReference type="RuleBase" id="RU351113"/>
    </source>
</evidence>
<dbReference type="Proteomes" id="UP000002320">
    <property type="component" value="Unassembled WGS sequence"/>
</dbReference>
<comment type="caution">
    <text evidence="10">Lacks conserved residue(s) required for the propagation of feature annotation.</text>
</comment>
<dbReference type="PANTHER" id="PTHR21137">
    <property type="entry name" value="ODORANT RECEPTOR"/>
    <property type="match status" value="1"/>
</dbReference>
<evidence type="ECO:0000256" key="6">
    <source>
        <dbReference type="ARBA" id="ARBA00022989"/>
    </source>
</evidence>
<dbReference type="GO" id="GO:0005549">
    <property type="term" value="F:odorant binding"/>
    <property type="evidence" value="ECO:0007669"/>
    <property type="project" value="InterPro"/>
</dbReference>
<evidence type="ECO:0000313" key="11">
    <source>
        <dbReference type="EnsemblMetazoa" id="CPIJ016858-PA"/>
    </source>
</evidence>
<dbReference type="EnsemblMetazoa" id="CPIJ016858-RA">
    <property type="protein sequence ID" value="CPIJ016858-PA"/>
    <property type="gene ID" value="CPIJ016858"/>
</dbReference>
<evidence type="ECO:0000256" key="7">
    <source>
        <dbReference type="ARBA" id="ARBA00023136"/>
    </source>
</evidence>
<dbReference type="Pfam" id="PF02949">
    <property type="entry name" value="7tm_6"/>
    <property type="match status" value="1"/>
</dbReference>
<evidence type="ECO:0000256" key="3">
    <source>
        <dbReference type="ARBA" id="ARBA00022606"/>
    </source>
</evidence>
<evidence type="ECO:0000256" key="9">
    <source>
        <dbReference type="ARBA" id="ARBA00023224"/>
    </source>
</evidence>
<dbReference type="OrthoDB" id="7726730at2759"/>
<organism evidence="11 12">
    <name type="scientific">Culex quinquefasciatus</name>
    <name type="common">Southern house mosquito</name>
    <name type="synonym">Culex pungens</name>
    <dbReference type="NCBI Taxonomy" id="7176"/>
    <lineage>
        <taxon>Eukaryota</taxon>
        <taxon>Metazoa</taxon>
        <taxon>Ecdysozoa</taxon>
        <taxon>Arthropoda</taxon>
        <taxon>Hexapoda</taxon>
        <taxon>Insecta</taxon>
        <taxon>Pterygota</taxon>
        <taxon>Neoptera</taxon>
        <taxon>Endopterygota</taxon>
        <taxon>Diptera</taxon>
        <taxon>Nematocera</taxon>
        <taxon>Culicoidea</taxon>
        <taxon>Culicidae</taxon>
        <taxon>Culicinae</taxon>
        <taxon>Culicini</taxon>
        <taxon>Culex</taxon>
        <taxon>Culex</taxon>
    </lineage>
</organism>
<comment type="similarity">
    <text evidence="10">Belongs to the insect chemoreceptor superfamily. Heteromeric odorant receptor channel (TC 1.A.69) family.</text>
</comment>
<proteinExistence type="inferred from homology"/>
<dbReference type="AlphaFoldDB" id="A0A1S4K9L8"/>
<evidence type="ECO:0000256" key="2">
    <source>
        <dbReference type="ARBA" id="ARBA00022475"/>
    </source>
</evidence>
<evidence type="ECO:0000256" key="4">
    <source>
        <dbReference type="ARBA" id="ARBA00022692"/>
    </source>
</evidence>
<keyword evidence="7 10" id="KW-0472">Membrane</keyword>
<sequence>MIQSRIARIVQHHASILEELKSLQNLTKLSFLAIYYSAIAFISMSILIVFKMHTFNVAMVNNKISDAVTNLEWPERLRFSKDFTGEYKSVRTSLLVVMARAQHSLGLSCGGMFELDRTRFKSLVKATYSMVMFLWNNVYRRARQFARKCDFEDLDPKHVEIRTRGRKIIRGSVYFFMTSVTAQILSATLTSPNYAPIAFPISLTQLSPAMKRTVRKIYESLLLVYSHLGSVNFLAIFIPIIELLCELKIIRNSFAGIFQNKPRYPSSKSAQTTFWIMTQSRINRLVQRHSDIIGELKSFEKLTRTSFLIIYYTAMLYVSMTIIAILNVQSFSMATIFLLEHILRMIVECYVFCHLATKLNEAHSQIADKIMNLDWPEMLHYSEDYPKEYKSVRTSLLIVTIRAQHSLGISCGGIFEMSQDKFALLVRMTYSVLMFLWKFKAL</sequence>
<dbReference type="PANTHER" id="PTHR21137:SF35">
    <property type="entry name" value="ODORANT RECEPTOR 19A-RELATED"/>
    <property type="match status" value="1"/>
</dbReference>
<keyword evidence="6 10" id="KW-1133">Transmembrane helix</keyword>
<feature type="transmembrane region" description="Helical" evidence="10">
    <location>
        <begin position="309"/>
        <end position="328"/>
    </location>
</feature>
<keyword evidence="4 10" id="KW-0812">Transmembrane</keyword>
<keyword evidence="8 10" id="KW-0675">Receptor</keyword>
<feature type="transmembrane region" description="Helical" evidence="10">
    <location>
        <begin position="29"/>
        <end position="50"/>
    </location>
</feature>
<keyword evidence="9 10" id="KW-0807">Transducer</keyword>
<name>A0A1S4K9L8_CULQU</name>
<comment type="subcellular location">
    <subcellularLocation>
        <location evidence="1 10">Cell membrane</location>
        <topology evidence="1 10">Multi-pass membrane protein</topology>
    </subcellularLocation>
</comment>
<accession>A0A1S4K9L8</accession>
<dbReference type="VEuPathDB" id="VectorBase:CQUJHB020373"/>